<dbReference type="RefSeq" id="XP_008480587.1">
    <property type="nucleotide sequence ID" value="XM_008482365.3"/>
</dbReference>
<organism evidence="3 4">
    <name type="scientific">Diaphorina citri</name>
    <name type="common">Asian citrus psyllid</name>
    <dbReference type="NCBI Taxonomy" id="121845"/>
    <lineage>
        <taxon>Eukaryota</taxon>
        <taxon>Metazoa</taxon>
        <taxon>Ecdysozoa</taxon>
        <taxon>Arthropoda</taxon>
        <taxon>Hexapoda</taxon>
        <taxon>Insecta</taxon>
        <taxon>Pterygota</taxon>
        <taxon>Neoptera</taxon>
        <taxon>Paraneoptera</taxon>
        <taxon>Hemiptera</taxon>
        <taxon>Sternorrhyncha</taxon>
        <taxon>Psylloidea</taxon>
        <taxon>Psyllidae</taxon>
        <taxon>Diaphorininae</taxon>
        <taxon>Diaphorina</taxon>
    </lineage>
</organism>
<dbReference type="Proteomes" id="UP000079169">
    <property type="component" value="Unplaced"/>
</dbReference>
<keyword evidence="2" id="KW-1133">Transmembrane helix</keyword>
<keyword evidence="3" id="KW-1185">Reference proteome</keyword>
<evidence type="ECO:0000313" key="4">
    <source>
        <dbReference type="RefSeq" id="XP_008480587.1"/>
    </source>
</evidence>
<evidence type="ECO:0000313" key="3">
    <source>
        <dbReference type="Proteomes" id="UP000079169"/>
    </source>
</evidence>
<accession>A0A1S3DF34</accession>
<gene>
    <name evidence="4" type="primary">LOC103517339</name>
</gene>
<evidence type="ECO:0000256" key="1">
    <source>
        <dbReference type="SAM" id="MobiDB-lite"/>
    </source>
</evidence>
<evidence type="ECO:0000256" key="2">
    <source>
        <dbReference type="SAM" id="Phobius"/>
    </source>
</evidence>
<dbReference type="STRING" id="121845.A0A1S3DF34"/>
<dbReference type="KEGG" id="dci:103517339"/>
<keyword evidence="2" id="KW-0472">Membrane</keyword>
<sequence>MHSIGLHSALAIKRQRKRREDQRKARERRFSSVSIESGLGNSGSSLQSPRNSISGHHPKKHHYARNKKMETEVVSSVGLLHIGVIFLVLGLFLIGSGMIPDDVTVWDIEKLHYWNELIVTGE</sequence>
<feature type="compositionally biased region" description="Basic residues" evidence="1">
    <location>
        <begin position="56"/>
        <end position="66"/>
    </location>
</feature>
<keyword evidence="2" id="KW-0812">Transmembrane</keyword>
<feature type="region of interest" description="Disordered" evidence="1">
    <location>
        <begin position="12"/>
        <end position="67"/>
    </location>
</feature>
<dbReference type="GeneID" id="103517339"/>
<proteinExistence type="predicted"/>
<protein>
    <submittedName>
        <fullName evidence="4">Uncharacterized protein LOC103517339</fullName>
    </submittedName>
</protein>
<feature type="compositionally biased region" description="Basic and acidic residues" evidence="1">
    <location>
        <begin position="18"/>
        <end position="30"/>
    </location>
</feature>
<feature type="compositionally biased region" description="Low complexity" evidence="1">
    <location>
        <begin position="34"/>
        <end position="48"/>
    </location>
</feature>
<dbReference type="PaxDb" id="121845-A0A1S3DF34"/>
<dbReference type="AlphaFoldDB" id="A0A1S3DF34"/>
<reference evidence="4" key="1">
    <citation type="submission" date="2025-08" db="UniProtKB">
        <authorList>
            <consortium name="RefSeq"/>
        </authorList>
    </citation>
    <scope>IDENTIFICATION</scope>
</reference>
<name>A0A1S3DF34_DIACI</name>
<feature type="transmembrane region" description="Helical" evidence="2">
    <location>
        <begin position="73"/>
        <end position="94"/>
    </location>
</feature>